<dbReference type="Proteomes" id="UP000527355">
    <property type="component" value="Unassembled WGS sequence"/>
</dbReference>
<keyword evidence="2" id="KW-1185">Reference proteome</keyword>
<keyword evidence="1" id="KW-0675">Receptor</keyword>
<reference evidence="1 2" key="1">
    <citation type="journal article" date="2020" name="Nature">
        <title>Six reference-quality genomes reveal evolution of bat adaptations.</title>
        <authorList>
            <person name="Jebb D."/>
            <person name="Huang Z."/>
            <person name="Pippel M."/>
            <person name="Hughes G.M."/>
            <person name="Lavrichenko K."/>
            <person name="Devanna P."/>
            <person name="Winkler S."/>
            <person name="Jermiin L.S."/>
            <person name="Skirmuntt E.C."/>
            <person name="Katzourakis A."/>
            <person name="Burkitt-Gray L."/>
            <person name="Ray D.A."/>
            <person name="Sullivan K.A.M."/>
            <person name="Roscito J.G."/>
            <person name="Kirilenko B.M."/>
            <person name="Davalos L.M."/>
            <person name="Corthals A.P."/>
            <person name="Power M.L."/>
            <person name="Jones G."/>
            <person name="Ransome R.D."/>
            <person name="Dechmann D.K.N."/>
            <person name="Locatelli A.G."/>
            <person name="Puechmaille S.J."/>
            <person name="Fedrigo O."/>
            <person name="Jarvis E.D."/>
            <person name="Hiller M."/>
            <person name="Vernes S.C."/>
            <person name="Myers E.W."/>
            <person name="Teeling E.C."/>
        </authorList>
    </citation>
    <scope>NUCLEOTIDE SEQUENCE [LARGE SCALE GENOMIC DNA]</scope>
    <source>
        <strain evidence="1">MMyoMyo1</strain>
        <tissue evidence="1">Flight muscle</tissue>
    </source>
</reference>
<evidence type="ECO:0000313" key="1">
    <source>
        <dbReference type="EMBL" id="KAF6378616.1"/>
    </source>
</evidence>
<evidence type="ECO:0000313" key="2">
    <source>
        <dbReference type="Proteomes" id="UP000527355"/>
    </source>
</evidence>
<name>A0A7J7ZXM9_MYOMY</name>
<dbReference type="EMBL" id="JABWUV010000002">
    <property type="protein sequence ID" value="KAF6378616.1"/>
    <property type="molecule type" value="Genomic_DNA"/>
</dbReference>
<gene>
    <name evidence="1" type="ORF">mMyoMyo1_007662</name>
</gene>
<sequence length="59" mass="6992">MEKKYSGRCMRYMMQNQNLSVSRCQTCVQSTLLRCAVRGWMDWDIGVIGVLQPTQWSWM</sequence>
<accession>A0A7J7ZXM9</accession>
<comment type="caution">
    <text evidence="1">The sequence shown here is derived from an EMBL/GenBank/DDBJ whole genome shotgun (WGS) entry which is preliminary data.</text>
</comment>
<dbReference type="AlphaFoldDB" id="A0A7J7ZXM9"/>
<organism evidence="1 2">
    <name type="scientific">Myotis myotis</name>
    <name type="common">Greater mouse-eared bat</name>
    <name type="synonym">Vespertilio myotis</name>
    <dbReference type="NCBI Taxonomy" id="51298"/>
    <lineage>
        <taxon>Eukaryota</taxon>
        <taxon>Metazoa</taxon>
        <taxon>Chordata</taxon>
        <taxon>Craniata</taxon>
        <taxon>Vertebrata</taxon>
        <taxon>Euteleostomi</taxon>
        <taxon>Mammalia</taxon>
        <taxon>Eutheria</taxon>
        <taxon>Laurasiatheria</taxon>
        <taxon>Chiroptera</taxon>
        <taxon>Yangochiroptera</taxon>
        <taxon>Vespertilionidae</taxon>
        <taxon>Myotis</taxon>
    </lineage>
</organism>
<protein>
    <submittedName>
        <fullName evidence="1">Leptin receptor</fullName>
    </submittedName>
</protein>
<proteinExistence type="predicted"/>